<gene>
    <name evidence="2" type="ORF">AW171_hschr2962</name>
</gene>
<protein>
    <submittedName>
        <fullName evidence="2">HBR248Wp</fullName>
    </submittedName>
</protein>
<sequence length="352" mass="40521">MFVSPPLPLGFGRVLPRLRGKVTEGEFDVQKESPSSSTPEIPFVTPQLDFTKGPGDELRKRLQLAPQCDFVSFSDTEKTSSALLNISESTDTTDRSTIEDSVLSKSEVDSVIWLEDALPRRYDDMYDPTVFMNNELFPNGRPKFTKRALLDWDLNDIRSLLIVESMRPEWNGVMPKVRVLHNEDARTPPFRLVLLPLDAPDDVIVATLVVSDIYLEANLNFEFKLTSARYIVSAARRRHQQLTGSNEPIMHLSKPEWRNIVENYLLNLAVEAQCRHDFKYAYSQKRCALRQRFVKRPDMPPPSTKPRPFARRAQTERAKFRLSRAEHARLWSECQTAVYRRLGLDWVPDGQT</sequence>
<name>A0A109UX66_9SACH</name>
<dbReference type="RefSeq" id="XP_017986145.1">
    <property type="nucleotide sequence ID" value="XM_018130656.1"/>
</dbReference>
<dbReference type="OrthoDB" id="4081967at2759"/>
<keyword evidence="3" id="KW-1185">Reference proteome</keyword>
<dbReference type="GeneID" id="28722619"/>
<feature type="region of interest" description="Disordered" evidence="1">
    <location>
        <begin position="25"/>
        <end position="49"/>
    </location>
</feature>
<proteinExistence type="predicted"/>
<accession>A0A109UX66</accession>
<dbReference type="AlphaFoldDB" id="A0A109UX66"/>
<evidence type="ECO:0000313" key="3">
    <source>
        <dbReference type="Proteomes" id="UP000243052"/>
    </source>
</evidence>
<dbReference type="STRING" id="45286.A0A109UX66"/>
<reference evidence="2 3" key="1">
    <citation type="submission" date="2016-01" db="EMBL/GenBank/DDBJ databases">
        <title>Genome sequence of the yeast Holleya sinecauda.</title>
        <authorList>
            <person name="Dietrich F.S."/>
        </authorList>
    </citation>
    <scope>NUCLEOTIDE SEQUENCE [LARGE SCALE GENOMIC DNA]</scope>
    <source>
        <strain evidence="2 3">ATCC 58844</strain>
    </source>
</reference>
<dbReference type="InterPro" id="IPR035189">
    <property type="entry name" value="Std1/Mth1"/>
</dbReference>
<dbReference type="EMBL" id="CP014242">
    <property type="protein sequence ID" value="AMD19149.1"/>
    <property type="molecule type" value="Genomic_DNA"/>
</dbReference>
<dbReference type="Pfam" id="PF17235">
    <property type="entry name" value="STD1"/>
    <property type="match status" value="1"/>
</dbReference>
<evidence type="ECO:0000313" key="2">
    <source>
        <dbReference type="EMBL" id="AMD19149.1"/>
    </source>
</evidence>
<organism evidence="2 3">
    <name type="scientific">Eremothecium sinecaudum</name>
    <dbReference type="NCBI Taxonomy" id="45286"/>
    <lineage>
        <taxon>Eukaryota</taxon>
        <taxon>Fungi</taxon>
        <taxon>Dikarya</taxon>
        <taxon>Ascomycota</taxon>
        <taxon>Saccharomycotina</taxon>
        <taxon>Saccharomycetes</taxon>
        <taxon>Saccharomycetales</taxon>
        <taxon>Saccharomycetaceae</taxon>
        <taxon>Eremothecium</taxon>
    </lineage>
</organism>
<dbReference type="Proteomes" id="UP000243052">
    <property type="component" value="Chromosome ii"/>
</dbReference>
<evidence type="ECO:0000256" key="1">
    <source>
        <dbReference type="SAM" id="MobiDB-lite"/>
    </source>
</evidence>